<evidence type="ECO:0000256" key="2">
    <source>
        <dbReference type="ARBA" id="ARBA00007783"/>
    </source>
</evidence>
<comment type="subcellular location">
    <subcellularLocation>
        <location evidence="1">Cell membrane</location>
        <topology evidence="1">Multi-pass membrane protein</topology>
    </subcellularLocation>
</comment>
<evidence type="ECO:0000256" key="4">
    <source>
        <dbReference type="ARBA" id="ARBA00022475"/>
    </source>
</evidence>
<evidence type="ECO:0000256" key="8">
    <source>
        <dbReference type="ARBA" id="ARBA00023136"/>
    </source>
</evidence>
<evidence type="ECO:0000313" key="12">
    <source>
        <dbReference type="Proteomes" id="UP001161390"/>
    </source>
</evidence>
<keyword evidence="7" id="KW-0625">Polysaccharide transport</keyword>
<sequence length="288" mass="31683">MTELSPASSQSAPDSPAPERACVLSAPDLRALARADIRDALRKPRLWLYLAWHDIRVQFERSILGPLWMSLQAAAWIVAIIFVFGGIMGPYREYAVYVAIGIVLYNFITAVVTDSSDIFIRNRIVIHSYANPYSAYVMKQVTTALIQLALQSGIVVIVFIAAGYPVGPLALLAVPGLALGVMMAMGLALCFSLLGLRYGDFRFAMLAIMRLGLFITPILWTQDGGGWAKQLAATVNPMAHFINIVRMPLMGQMPDPISYVIAVGCIIVAAILGWWLFVRLRPTIPMWV</sequence>
<keyword evidence="6 9" id="KW-1133">Transmembrane helix</keyword>
<dbReference type="PANTHER" id="PTHR30413:SF10">
    <property type="entry name" value="CAPSULE POLYSACCHARIDE EXPORT INNER-MEMBRANE PROTEIN CTRC"/>
    <property type="match status" value="1"/>
</dbReference>
<evidence type="ECO:0000259" key="10">
    <source>
        <dbReference type="Pfam" id="PF01061"/>
    </source>
</evidence>
<name>A0ABQ5V368_9PROT</name>
<reference evidence="11" key="2">
    <citation type="submission" date="2023-01" db="EMBL/GenBank/DDBJ databases">
        <title>Draft genome sequence of Algimonas porphyrae strain NBRC 108216.</title>
        <authorList>
            <person name="Sun Q."/>
            <person name="Mori K."/>
        </authorList>
    </citation>
    <scope>NUCLEOTIDE SEQUENCE</scope>
    <source>
        <strain evidence="11">NBRC 108216</strain>
    </source>
</reference>
<feature type="transmembrane region" description="Helical" evidence="9">
    <location>
        <begin position="94"/>
        <end position="113"/>
    </location>
</feature>
<keyword evidence="7" id="KW-0762">Sugar transport</keyword>
<evidence type="ECO:0000256" key="6">
    <source>
        <dbReference type="ARBA" id="ARBA00022989"/>
    </source>
</evidence>
<keyword evidence="5 9" id="KW-0812">Transmembrane</keyword>
<feature type="transmembrane region" description="Helical" evidence="9">
    <location>
        <begin position="170"/>
        <end position="196"/>
    </location>
</feature>
<dbReference type="InterPro" id="IPR013525">
    <property type="entry name" value="ABC2_TM"/>
</dbReference>
<keyword evidence="12" id="KW-1185">Reference proteome</keyword>
<feature type="domain" description="ABC-2 type transporter transmembrane" evidence="10">
    <location>
        <begin position="47"/>
        <end position="247"/>
    </location>
</feature>
<comment type="caution">
    <text evidence="11">The sequence shown here is derived from an EMBL/GenBank/DDBJ whole genome shotgun (WGS) entry which is preliminary data.</text>
</comment>
<evidence type="ECO:0000256" key="3">
    <source>
        <dbReference type="ARBA" id="ARBA00022448"/>
    </source>
</evidence>
<protein>
    <submittedName>
        <fullName evidence="11">Sugar ABC transporter permease</fullName>
    </submittedName>
</protein>
<keyword evidence="4" id="KW-1003">Cell membrane</keyword>
<dbReference type="RefSeq" id="WP_284374112.1">
    <property type="nucleotide sequence ID" value="NZ_BSNJ01000008.1"/>
</dbReference>
<reference evidence="11" key="1">
    <citation type="journal article" date="2014" name="Int. J. Syst. Evol. Microbiol.">
        <title>Complete genome of a new Firmicutes species belonging to the dominant human colonic microbiota ('Ruminococcus bicirculans') reveals two chromosomes and a selective capacity to utilize plant glucans.</title>
        <authorList>
            <consortium name="NISC Comparative Sequencing Program"/>
            <person name="Wegmann U."/>
            <person name="Louis P."/>
            <person name="Goesmann A."/>
            <person name="Henrissat B."/>
            <person name="Duncan S.H."/>
            <person name="Flint H.J."/>
        </authorList>
    </citation>
    <scope>NUCLEOTIDE SEQUENCE</scope>
    <source>
        <strain evidence="11">NBRC 108216</strain>
    </source>
</reference>
<keyword evidence="3" id="KW-0813">Transport</keyword>
<evidence type="ECO:0000256" key="5">
    <source>
        <dbReference type="ARBA" id="ARBA00022692"/>
    </source>
</evidence>
<gene>
    <name evidence="11" type="ORF">GCM10007854_29330</name>
</gene>
<feature type="transmembrane region" description="Helical" evidence="9">
    <location>
        <begin position="67"/>
        <end position="88"/>
    </location>
</feature>
<dbReference type="EMBL" id="BSNJ01000008">
    <property type="protein sequence ID" value="GLQ21978.1"/>
    <property type="molecule type" value="Genomic_DNA"/>
</dbReference>
<evidence type="ECO:0000313" key="11">
    <source>
        <dbReference type="EMBL" id="GLQ21978.1"/>
    </source>
</evidence>
<proteinExistence type="inferred from homology"/>
<dbReference type="Proteomes" id="UP001161390">
    <property type="component" value="Unassembled WGS sequence"/>
</dbReference>
<accession>A0ABQ5V368</accession>
<comment type="similarity">
    <text evidence="2">Belongs to the ABC-2 integral membrane protein family.</text>
</comment>
<organism evidence="11 12">
    <name type="scientific">Algimonas porphyrae</name>
    <dbReference type="NCBI Taxonomy" id="1128113"/>
    <lineage>
        <taxon>Bacteria</taxon>
        <taxon>Pseudomonadati</taxon>
        <taxon>Pseudomonadota</taxon>
        <taxon>Alphaproteobacteria</taxon>
        <taxon>Maricaulales</taxon>
        <taxon>Robiginitomaculaceae</taxon>
        <taxon>Algimonas</taxon>
    </lineage>
</organism>
<feature type="transmembrane region" description="Helical" evidence="9">
    <location>
        <begin position="144"/>
        <end position="164"/>
    </location>
</feature>
<dbReference type="Pfam" id="PF01061">
    <property type="entry name" value="ABC2_membrane"/>
    <property type="match status" value="1"/>
</dbReference>
<dbReference type="PANTHER" id="PTHR30413">
    <property type="entry name" value="INNER MEMBRANE TRANSPORT PERMEASE"/>
    <property type="match status" value="1"/>
</dbReference>
<evidence type="ECO:0000256" key="1">
    <source>
        <dbReference type="ARBA" id="ARBA00004651"/>
    </source>
</evidence>
<evidence type="ECO:0000256" key="7">
    <source>
        <dbReference type="ARBA" id="ARBA00023047"/>
    </source>
</evidence>
<feature type="transmembrane region" description="Helical" evidence="9">
    <location>
        <begin position="203"/>
        <end position="220"/>
    </location>
</feature>
<evidence type="ECO:0000256" key="9">
    <source>
        <dbReference type="SAM" id="Phobius"/>
    </source>
</evidence>
<keyword evidence="8 9" id="KW-0472">Membrane</keyword>
<feature type="transmembrane region" description="Helical" evidence="9">
    <location>
        <begin position="257"/>
        <end position="278"/>
    </location>
</feature>